<dbReference type="AlphaFoldDB" id="A0AAV7DS52"/>
<evidence type="ECO:0000313" key="1">
    <source>
        <dbReference type="EMBL" id="KAG9439339.1"/>
    </source>
</evidence>
<proteinExistence type="predicted"/>
<dbReference type="PANTHER" id="PTHR33973">
    <property type="entry name" value="OS07G0153300 PROTEIN"/>
    <property type="match status" value="1"/>
</dbReference>
<reference evidence="1 2" key="1">
    <citation type="submission" date="2021-07" db="EMBL/GenBank/DDBJ databases">
        <title>The Aristolochia fimbriata genome: insights into angiosperm evolution, floral development and chemical biosynthesis.</title>
        <authorList>
            <person name="Jiao Y."/>
        </authorList>
    </citation>
    <scope>NUCLEOTIDE SEQUENCE [LARGE SCALE GENOMIC DNA]</scope>
    <source>
        <strain evidence="1">IBCAS-2021</strain>
        <tissue evidence="1">Leaf</tissue>
    </source>
</reference>
<evidence type="ECO:0000313" key="2">
    <source>
        <dbReference type="Proteomes" id="UP000825729"/>
    </source>
</evidence>
<dbReference type="EMBL" id="JAINDJ010000008">
    <property type="protein sequence ID" value="KAG9439339.1"/>
    <property type="molecule type" value="Genomic_DNA"/>
</dbReference>
<name>A0AAV7DS52_ARIFI</name>
<protein>
    <recommendedName>
        <fullName evidence="3">DUF1365 domain-containing protein</fullName>
    </recommendedName>
</protein>
<dbReference type="Proteomes" id="UP000825729">
    <property type="component" value="Unassembled WGS sequence"/>
</dbReference>
<keyword evidence="2" id="KW-1185">Reference proteome</keyword>
<organism evidence="1 2">
    <name type="scientific">Aristolochia fimbriata</name>
    <name type="common">White veined hardy Dutchman's pipe vine</name>
    <dbReference type="NCBI Taxonomy" id="158543"/>
    <lineage>
        <taxon>Eukaryota</taxon>
        <taxon>Viridiplantae</taxon>
        <taxon>Streptophyta</taxon>
        <taxon>Embryophyta</taxon>
        <taxon>Tracheophyta</taxon>
        <taxon>Spermatophyta</taxon>
        <taxon>Magnoliopsida</taxon>
        <taxon>Magnoliidae</taxon>
        <taxon>Piperales</taxon>
        <taxon>Aristolochiaceae</taxon>
        <taxon>Aristolochia</taxon>
    </lineage>
</organism>
<accession>A0AAV7DS52</accession>
<dbReference type="Pfam" id="PF07103">
    <property type="entry name" value="DUF1365"/>
    <property type="match status" value="1"/>
</dbReference>
<dbReference type="InterPro" id="IPR010775">
    <property type="entry name" value="DUF1365"/>
</dbReference>
<sequence>MEIIYLLCSILAASITTAILSLRLALQSLVLALLPGCGSSNQGNKDGVVLYQGLVRHVRRRPVFHSFEYPVRYALVDLDQAPAARTLPDSFFVTHLSAGEARRIAHTSGSVLLLTIPPSVGYEQNPLSVYYCYNLEGSTSYLAKCIAEVTNSPWGERVTFPFDPDSDVVPKSLHVSPFMDMHGKWKMHANTPGEDLLLDISVQHPDLGNYFVASLKAKKVCHLQTHSLALFFWFMPQKVALWIYWQALKLWCKKVAFVSHPKYQTPKYREEVLTRNQSLQCPFSEKNGIEQPAAVSKRSTGDGRCFVWTNASWPWC</sequence>
<gene>
    <name evidence="1" type="ORF">H6P81_019504</name>
</gene>
<dbReference type="PANTHER" id="PTHR33973:SF4">
    <property type="entry name" value="OS07G0153300 PROTEIN"/>
    <property type="match status" value="1"/>
</dbReference>
<evidence type="ECO:0008006" key="3">
    <source>
        <dbReference type="Google" id="ProtNLM"/>
    </source>
</evidence>
<comment type="caution">
    <text evidence="1">The sequence shown here is derived from an EMBL/GenBank/DDBJ whole genome shotgun (WGS) entry which is preliminary data.</text>
</comment>